<protein>
    <submittedName>
        <fullName evidence="3">Heterokaryon incompatibility Het-C</fullName>
    </submittedName>
</protein>
<dbReference type="Proteomes" id="UP000799640">
    <property type="component" value="Unassembled WGS sequence"/>
</dbReference>
<accession>A0A6G1HZM5</accession>
<dbReference type="Pfam" id="PF07217">
    <property type="entry name" value="Het-C"/>
    <property type="match status" value="1"/>
</dbReference>
<dbReference type="OrthoDB" id="2506204at2759"/>
<feature type="chain" id="PRO_5026319508" evidence="2">
    <location>
        <begin position="25"/>
        <end position="785"/>
    </location>
</feature>
<sequence>MASWRFSFLLLLVVLVVLPSHVSAFGAGNIASISKIEGKNWRHGDIEDLLATVAFLRGHKWTSKLIKRVYFGNWLRDYSQAVDVGTLKGVQADTIRVLVWVLSFMAFGYATEEYEVTSERLGVYRPEEHIDNPRDYADNEDARQYDPRLRPPVAQEELNIDPNTGMKNYIANENGFWATSSGYIKHSLNRSIHFGREYTSGQNRGQESDLNEALRCLGQALHTLEDFGAHTNYVELTLREMGFHNVFAHCGTASEVNIHGKRIYPLVTGTFGGVDFLHSVLGEVTDHVTQSELDEMNDALGAAATSNKKSVGGGPNSGPASLDGLTDLLSKIPGTGGLIQEAASLQAASDAQAASNSRGFDDYSGTRASGQPPSFQAPPGSVGGPPGPGIPGTNPNLDPQAVIARIYPILIFRDNVARAISAVVSKIPGLEKLIETISERVTLFVFSLLAPYIQPLLKAASQSLKTGSSAVVDASGKHQFEPWTDPHCTDPTHSLLSKDHFSNILNEPAGQVAASILQYVAPRVIYAWEHPDVPVQQVLDDVTRVFHHPALRDPHLEIHQKMFAAVEKWVQGRADRGNALNNQLSSESVKEGHNHTGEGHGPGGPGHSHGTPAHAPAQHGGGFSMPNIPGVGQLPQLPNFGAITGLGSHSKVSGSPFDMFTKKRELGEFDDGPGGGAPSQAWTPGPTPDAGYGYQQGGVGYEQQNFDPMAGQAPPPDVYGYQVGTSYQQGYSDGGPPPQGPGGYGGYEHQQPQHQPQHQPQQQHQQPYDPNRPPPGAYGQYGGGY</sequence>
<gene>
    <name evidence="3" type="ORF">EJ06DRAFT_509143</name>
</gene>
<organism evidence="3 4">
    <name type="scientific">Trichodelitschia bisporula</name>
    <dbReference type="NCBI Taxonomy" id="703511"/>
    <lineage>
        <taxon>Eukaryota</taxon>
        <taxon>Fungi</taxon>
        <taxon>Dikarya</taxon>
        <taxon>Ascomycota</taxon>
        <taxon>Pezizomycotina</taxon>
        <taxon>Dothideomycetes</taxon>
        <taxon>Dothideomycetes incertae sedis</taxon>
        <taxon>Phaeotrichales</taxon>
        <taxon>Phaeotrichaceae</taxon>
        <taxon>Trichodelitschia</taxon>
    </lineage>
</organism>
<keyword evidence="4" id="KW-1185">Reference proteome</keyword>
<evidence type="ECO:0000313" key="3">
    <source>
        <dbReference type="EMBL" id="KAF2401462.1"/>
    </source>
</evidence>
<dbReference type="PANTHER" id="PTHR14905">
    <property type="entry name" value="NG37"/>
    <property type="match status" value="1"/>
</dbReference>
<feature type="signal peptide" evidence="2">
    <location>
        <begin position="1"/>
        <end position="24"/>
    </location>
</feature>
<evidence type="ECO:0000313" key="4">
    <source>
        <dbReference type="Proteomes" id="UP000799640"/>
    </source>
</evidence>
<dbReference type="PANTHER" id="PTHR14905:SF7">
    <property type="entry name" value="VON WILLEBRAND FACTOR A DOMAIN-CONTAINING PROTEIN 7"/>
    <property type="match status" value="1"/>
</dbReference>
<feature type="region of interest" description="Disordered" evidence="1">
    <location>
        <begin position="665"/>
        <end position="785"/>
    </location>
</feature>
<reference evidence="3" key="1">
    <citation type="journal article" date="2020" name="Stud. Mycol.">
        <title>101 Dothideomycetes genomes: a test case for predicting lifestyles and emergence of pathogens.</title>
        <authorList>
            <person name="Haridas S."/>
            <person name="Albert R."/>
            <person name="Binder M."/>
            <person name="Bloem J."/>
            <person name="Labutti K."/>
            <person name="Salamov A."/>
            <person name="Andreopoulos B."/>
            <person name="Baker S."/>
            <person name="Barry K."/>
            <person name="Bills G."/>
            <person name="Bluhm B."/>
            <person name="Cannon C."/>
            <person name="Castanera R."/>
            <person name="Culley D."/>
            <person name="Daum C."/>
            <person name="Ezra D."/>
            <person name="Gonzalez J."/>
            <person name="Henrissat B."/>
            <person name="Kuo A."/>
            <person name="Liang C."/>
            <person name="Lipzen A."/>
            <person name="Lutzoni F."/>
            <person name="Magnuson J."/>
            <person name="Mondo S."/>
            <person name="Nolan M."/>
            <person name="Ohm R."/>
            <person name="Pangilinan J."/>
            <person name="Park H.-J."/>
            <person name="Ramirez L."/>
            <person name="Alfaro M."/>
            <person name="Sun H."/>
            <person name="Tritt A."/>
            <person name="Yoshinaga Y."/>
            <person name="Zwiers L.-H."/>
            <person name="Turgeon B."/>
            <person name="Goodwin S."/>
            <person name="Spatafora J."/>
            <person name="Crous P."/>
            <person name="Grigoriev I."/>
        </authorList>
    </citation>
    <scope>NUCLEOTIDE SEQUENCE</scope>
    <source>
        <strain evidence="3">CBS 262.69</strain>
    </source>
</reference>
<name>A0A6G1HZM5_9PEZI</name>
<keyword evidence="2" id="KW-0732">Signal</keyword>
<dbReference type="InterPro" id="IPR052577">
    <property type="entry name" value="VWA7"/>
</dbReference>
<feature type="compositionally biased region" description="Basic and acidic residues" evidence="1">
    <location>
        <begin position="588"/>
        <end position="598"/>
    </location>
</feature>
<dbReference type="AlphaFoldDB" id="A0A6G1HZM5"/>
<dbReference type="InterPro" id="IPR010816">
    <property type="entry name" value="Het-C"/>
</dbReference>
<evidence type="ECO:0000256" key="2">
    <source>
        <dbReference type="SAM" id="SignalP"/>
    </source>
</evidence>
<feature type="compositionally biased region" description="Low complexity" evidence="1">
    <location>
        <begin position="747"/>
        <end position="768"/>
    </location>
</feature>
<feature type="region of interest" description="Disordered" evidence="1">
    <location>
        <begin position="305"/>
        <end position="325"/>
    </location>
</feature>
<feature type="region of interest" description="Disordered" evidence="1">
    <location>
        <begin position="587"/>
        <end position="632"/>
    </location>
</feature>
<proteinExistence type="predicted"/>
<dbReference type="EMBL" id="ML996693">
    <property type="protein sequence ID" value="KAF2401462.1"/>
    <property type="molecule type" value="Genomic_DNA"/>
</dbReference>
<evidence type="ECO:0000256" key="1">
    <source>
        <dbReference type="SAM" id="MobiDB-lite"/>
    </source>
</evidence>
<feature type="region of interest" description="Disordered" evidence="1">
    <location>
        <begin position="356"/>
        <end position="396"/>
    </location>
</feature>